<feature type="compositionally biased region" description="Low complexity" evidence="1">
    <location>
        <begin position="68"/>
        <end position="79"/>
    </location>
</feature>
<feature type="region of interest" description="Disordered" evidence="1">
    <location>
        <begin position="1"/>
        <end position="79"/>
    </location>
</feature>
<dbReference type="EMBL" id="BOPB01000019">
    <property type="protein sequence ID" value="GIJ22913.1"/>
    <property type="molecule type" value="Genomic_DNA"/>
</dbReference>
<evidence type="ECO:0000313" key="3">
    <source>
        <dbReference type="Proteomes" id="UP000643165"/>
    </source>
</evidence>
<comment type="caution">
    <text evidence="2">The sequence shown here is derived from an EMBL/GenBank/DDBJ whole genome shotgun (WGS) entry which is preliminary data.</text>
</comment>
<reference evidence="2 3" key="1">
    <citation type="submission" date="2021-01" db="EMBL/GenBank/DDBJ databases">
        <title>Whole genome shotgun sequence of Verrucosispora lutea NBRC 106530.</title>
        <authorList>
            <person name="Komaki H."/>
            <person name="Tamura T."/>
        </authorList>
    </citation>
    <scope>NUCLEOTIDE SEQUENCE [LARGE SCALE GENOMIC DNA]</scope>
    <source>
        <strain evidence="2 3">NBRC 106530</strain>
    </source>
</reference>
<sequence>MAPCPGLGLGQADASKLGGDEDRVGHHPSGGDRINASEVLLEDPEVVPGGVRDCGLPATLPAERPGRRGAPARRPTPAGRFPFDRLVRLYDLDQMELLSDRSAADLRQAARVAAWLVHTLEGRKRSAGTDRP</sequence>
<dbReference type="Proteomes" id="UP000643165">
    <property type="component" value="Unassembled WGS sequence"/>
</dbReference>
<protein>
    <submittedName>
        <fullName evidence="2">Uncharacterized protein</fullName>
    </submittedName>
</protein>
<evidence type="ECO:0000313" key="2">
    <source>
        <dbReference type="EMBL" id="GIJ22913.1"/>
    </source>
</evidence>
<evidence type="ECO:0000256" key="1">
    <source>
        <dbReference type="SAM" id="MobiDB-lite"/>
    </source>
</evidence>
<accession>A0ABQ4IYB0</accession>
<name>A0ABQ4IYB0_9ACTN</name>
<keyword evidence="3" id="KW-1185">Reference proteome</keyword>
<proteinExistence type="predicted"/>
<organism evidence="2 3">
    <name type="scientific">Micromonospora lutea</name>
    <dbReference type="NCBI Taxonomy" id="419825"/>
    <lineage>
        <taxon>Bacteria</taxon>
        <taxon>Bacillati</taxon>
        <taxon>Actinomycetota</taxon>
        <taxon>Actinomycetes</taxon>
        <taxon>Micromonosporales</taxon>
        <taxon>Micromonosporaceae</taxon>
        <taxon>Micromonospora</taxon>
    </lineage>
</organism>
<gene>
    <name evidence="2" type="ORF">Vlu01_35370</name>
</gene>